<evidence type="ECO:0000313" key="9">
    <source>
        <dbReference type="EMBL" id="EFC41617.1"/>
    </source>
</evidence>
<dbReference type="STRING" id="5762.D2VNA1"/>
<reference evidence="9 10" key="1">
    <citation type="journal article" date="2010" name="Cell">
        <title>The genome of Naegleria gruberi illuminates early eukaryotic versatility.</title>
        <authorList>
            <person name="Fritz-Laylin L.K."/>
            <person name="Prochnik S.E."/>
            <person name="Ginger M.L."/>
            <person name="Dacks J.B."/>
            <person name="Carpenter M.L."/>
            <person name="Field M.C."/>
            <person name="Kuo A."/>
            <person name="Paredez A."/>
            <person name="Chapman J."/>
            <person name="Pham J."/>
            <person name="Shu S."/>
            <person name="Neupane R."/>
            <person name="Cipriano M."/>
            <person name="Mancuso J."/>
            <person name="Tu H."/>
            <person name="Salamov A."/>
            <person name="Lindquist E."/>
            <person name="Shapiro H."/>
            <person name="Lucas S."/>
            <person name="Grigoriev I.V."/>
            <person name="Cande W.Z."/>
            <person name="Fulton C."/>
            <person name="Rokhsar D.S."/>
            <person name="Dawson S.C."/>
        </authorList>
    </citation>
    <scope>NUCLEOTIDE SEQUENCE [LARGE SCALE GENOMIC DNA]</scope>
    <source>
        <strain evidence="9 10">NEG-M</strain>
    </source>
</reference>
<evidence type="ECO:0000256" key="5">
    <source>
        <dbReference type="ARBA" id="ARBA00023128"/>
    </source>
</evidence>
<dbReference type="RefSeq" id="XP_002674361.1">
    <property type="nucleotide sequence ID" value="XM_002674315.1"/>
</dbReference>
<dbReference type="AlphaFoldDB" id="D2VNA1"/>
<evidence type="ECO:0000256" key="8">
    <source>
        <dbReference type="PIRSR" id="PIRSR607745-1"/>
    </source>
</evidence>
<keyword evidence="7" id="KW-0143">Chaperone</keyword>
<keyword evidence="6" id="KW-1015">Disulfide bond</keyword>
<evidence type="ECO:0000256" key="1">
    <source>
        <dbReference type="ARBA" id="ARBA00004569"/>
    </source>
</evidence>
<evidence type="ECO:0000256" key="2">
    <source>
        <dbReference type="ARBA" id="ARBA00009241"/>
    </source>
</evidence>
<keyword evidence="3 8" id="KW-0479">Metal-binding</keyword>
<keyword evidence="10" id="KW-1185">Reference proteome</keyword>
<dbReference type="PANTHER" id="PTHR16719">
    <property type="entry name" value="CYTOCHROME C OXIDASE COPPER CHAPERONE"/>
    <property type="match status" value="1"/>
</dbReference>
<keyword evidence="5" id="KW-0496">Mitochondrion</keyword>
<dbReference type="OrthoDB" id="1915887at2759"/>
<dbReference type="PROSITE" id="PS51808">
    <property type="entry name" value="CHCH"/>
    <property type="match status" value="1"/>
</dbReference>
<dbReference type="GeneID" id="8851252"/>
<dbReference type="VEuPathDB" id="AmoebaDB:NAEGRDRAFT_70423"/>
<dbReference type="KEGG" id="ngr:NAEGRDRAFT_70423"/>
<comment type="similarity">
    <text evidence="2">Belongs to the COX17 family.</text>
</comment>
<dbReference type="GO" id="GO:0005758">
    <property type="term" value="C:mitochondrial intermembrane space"/>
    <property type="evidence" value="ECO:0007669"/>
    <property type="project" value="UniProtKB-SubCell"/>
</dbReference>
<evidence type="ECO:0000256" key="7">
    <source>
        <dbReference type="ARBA" id="ARBA00023186"/>
    </source>
</evidence>
<proteinExistence type="inferred from homology"/>
<sequence length="111" mass="12633">MSNCEIIKSLVSECQQNNKEEPTKCAWAVKALDLCTNKTTIEHELSAIEKSLEEGPRVPQKKICCSCPDIKKIRDSCLITHGEENVECKYLISAYRLCLRDLGFTREQVKL</sequence>
<dbReference type="GO" id="GO:0005507">
    <property type="term" value="F:copper ion binding"/>
    <property type="evidence" value="ECO:0007669"/>
    <property type="project" value="InterPro"/>
</dbReference>
<keyword evidence="4 8" id="KW-0186">Copper</keyword>
<dbReference type="PANTHER" id="PTHR16719:SF0">
    <property type="entry name" value="CYTOCHROME C OXIDASE COPPER CHAPERONE"/>
    <property type="match status" value="1"/>
</dbReference>
<dbReference type="SUPFAM" id="SSF47072">
    <property type="entry name" value="Cysteine alpha-hairpin motif"/>
    <property type="match status" value="1"/>
</dbReference>
<dbReference type="InterPro" id="IPR007745">
    <property type="entry name" value="Cyt_c_oxidase_Cu-chaperone"/>
</dbReference>
<gene>
    <name evidence="9" type="ORF">NAEGRDRAFT_70423</name>
</gene>
<feature type="binding site" evidence="8">
    <location>
        <position position="65"/>
    </location>
    <ligand>
        <name>Cu cation</name>
        <dbReference type="ChEBI" id="CHEBI:23378"/>
    </ligand>
</feature>
<dbReference type="OMA" id="RDSCLIT"/>
<dbReference type="InterPro" id="IPR009069">
    <property type="entry name" value="Cys_alpha_HP_mot_SF"/>
</dbReference>
<name>D2VNA1_NAEGR</name>
<organism evidence="10">
    <name type="scientific">Naegleria gruberi</name>
    <name type="common">Amoeba</name>
    <dbReference type="NCBI Taxonomy" id="5762"/>
    <lineage>
        <taxon>Eukaryota</taxon>
        <taxon>Discoba</taxon>
        <taxon>Heterolobosea</taxon>
        <taxon>Tetramitia</taxon>
        <taxon>Eutetramitia</taxon>
        <taxon>Vahlkampfiidae</taxon>
        <taxon>Naegleria</taxon>
    </lineage>
</organism>
<evidence type="ECO:0000256" key="4">
    <source>
        <dbReference type="ARBA" id="ARBA00023008"/>
    </source>
</evidence>
<feature type="binding site" evidence="8">
    <location>
        <position position="64"/>
    </location>
    <ligand>
        <name>Cu cation</name>
        <dbReference type="ChEBI" id="CHEBI:23378"/>
    </ligand>
</feature>
<dbReference type="FunCoup" id="D2VNA1">
    <property type="interactions" value="75"/>
</dbReference>
<dbReference type="GO" id="GO:0016531">
    <property type="term" value="F:copper chaperone activity"/>
    <property type="evidence" value="ECO:0007669"/>
    <property type="project" value="InterPro"/>
</dbReference>
<dbReference type="EMBL" id="GG738884">
    <property type="protein sequence ID" value="EFC41617.1"/>
    <property type="molecule type" value="Genomic_DNA"/>
</dbReference>
<comment type="subcellular location">
    <subcellularLocation>
        <location evidence="1">Mitochondrion intermembrane space</location>
    </subcellularLocation>
</comment>
<protein>
    <submittedName>
        <fullName evidence="9">Predicted protein</fullName>
    </submittedName>
</protein>
<accession>D2VNA1</accession>
<dbReference type="Pfam" id="PF05051">
    <property type="entry name" value="COX17"/>
    <property type="match status" value="1"/>
</dbReference>
<evidence type="ECO:0000256" key="3">
    <source>
        <dbReference type="ARBA" id="ARBA00022723"/>
    </source>
</evidence>
<dbReference type="Gene3D" id="1.10.287.1130">
    <property type="entry name" value="CytochromE C oxidase copper chaperone"/>
    <property type="match status" value="1"/>
</dbReference>
<dbReference type="Proteomes" id="UP000006671">
    <property type="component" value="Unassembled WGS sequence"/>
</dbReference>
<dbReference type="InParanoid" id="D2VNA1"/>
<evidence type="ECO:0000313" key="10">
    <source>
        <dbReference type="Proteomes" id="UP000006671"/>
    </source>
</evidence>
<evidence type="ECO:0000256" key="6">
    <source>
        <dbReference type="ARBA" id="ARBA00023157"/>
    </source>
</evidence>